<dbReference type="Gene3D" id="2.40.260.10">
    <property type="entry name" value="Sortase"/>
    <property type="match status" value="1"/>
</dbReference>
<evidence type="ECO:0000313" key="4">
    <source>
        <dbReference type="Proteomes" id="UP000178964"/>
    </source>
</evidence>
<keyword evidence="2" id="KW-0472">Membrane</keyword>
<proteinExistence type="predicted"/>
<evidence type="ECO:0000256" key="2">
    <source>
        <dbReference type="SAM" id="Phobius"/>
    </source>
</evidence>
<dbReference type="GO" id="GO:0016787">
    <property type="term" value="F:hydrolase activity"/>
    <property type="evidence" value="ECO:0007669"/>
    <property type="project" value="UniProtKB-KW"/>
</dbReference>
<dbReference type="SUPFAM" id="SSF63817">
    <property type="entry name" value="Sortase"/>
    <property type="match status" value="1"/>
</dbReference>
<keyword evidence="1" id="KW-0378">Hydrolase</keyword>
<dbReference type="InterPro" id="IPR005754">
    <property type="entry name" value="Sortase"/>
</dbReference>
<comment type="caution">
    <text evidence="3">The sequence shown here is derived from an EMBL/GenBank/DDBJ whole genome shotgun (WGS) entry which is preliminary data.</text>
</comment>
<dbReference type="Pfam" id="PF04203">
    <property type="entry name" value="Sortase"/>
    <property type="match status" value="1"/>
</dbReference>
<gene>
    <name evidence="3" type="ORF">A3A70_03210</name>
</gene>
<feature type="transmembrane region" description="Helical" evidence="2">
    <location>
        <begin position="12"/>
        <end position="33"/>
    </location>
</feature>
<accession>A0A1F4VM10</accession>
<evidence type="ECO:0000313" key="3">
    <source>
        <dbReference type="EMBL" id="OGC58276.1"/>
    </source>
</evidence>
<name>A0A1F4VM10_UNCKA</name>
<dbReference type="NCBIfam" id="TIGR01076">
    <property type="entry name" value="sortase_fam"/>
    <property type="match status" value="1"/>
</dbReference>
<evidence type="ECO:0008006" key="5">
    <source>
        <dbReference type="Google" id="ProtNLM"/>
    </source>
</evidence>
<sequence>MSGLRRKSKNQNIGNLIIGLSSLFFVILLFPLIKAYLFPTQYNVPKNSAGIPTGSVIVIPKLDIEAPIIEDVDPFNATEYRLALKKGVAQAKGTSFPGEGKKAFLFAHSSDYPWRAGNYNTVFFRLKDLKLGDEIIIYKDLTPLNYRVNETKIVWPSDVSYLTEEHDQNVLIIQTCWPVGTSFRRLLVFASPL</sequence>
<dbReference type="InterPro" id="IPR023365">
    <property type="entry name" value="Sortase_dom-sf"/>
</dbReference>
<dbReference type="AlphaFoldDB" id="A0A1F4VM10"/>
<dbReference type="Proteomes" id="UP000178964">
    <property type="component" value="Unassembled WGS sequence"/>
</dbReference>
<protein>
    <recommendedName>
        <fullName evidence="5">Sortase</fullName>
    </recommendedName>
</protein>
<evidence type="ECO:0000256" key="1">
    <source>
        <dbReference type="ARBA" id="ARBA00022801"/>
    </source>
</evidence>
<keyword evidence="2" id="KW-1133">Transmembrane helix</keyword>
<keyword evidence="2" id="KW-0812">Transmembrane</keyword>
<organism evidence="3 4">
    <name type="scientific">candidate division WWE3 bacterium RIFCSPLOWO2_01_FULL_42_11</name>
    <dbReference type="NCBI Taxonomy" id="1802627"/>
    <lineage>
        <taxon>Bacteria</taxon>
        <taxon>Katanobacteria</taxon>
    </lineage>
</organism>
<dbReference type="EMBL" id="MEVK01000039">
    <property type="protein sequence ID" value="OGC58276.1"/>
    <property type="molecule type" value="Genomic_DNA"/>
</dbReference>
<dbReference type="STRING" id="1802627.A3A70_03210"/>
<reference evidence="3 4" key="1">
    <citation type="journal article" date="2016" name="Nat. Commun.">
        <title>Thousands of microbial genomes shed light on interconnected biogeochemical processes in an aquifer system.</title>
        <authorList>
            <person name="Anantharaman K."/>
            <person name="Brown C.T."/>
            <person name="Hug L.A."/>
            <person name="Sharon I."/>
            <person name="Castelle C.J."/>
            <person name="Probst A.J."/>
            <person name="Thomas B.C."/>
            <person name="Singh A."/>
            <person name="Wilkins M.J."/>
            <person name="Karaoz U."/>
            <person name="Brodie E.L."/>
            <person name="Williams K.H."/>
            <person name="Hubbard S.S."/>
            <person name="Banfield J.F."/>
        </authorList>
    </citation>
    <scope>NUCLEOTIDE SEQUENCE [LARGE SCALE GENOMIC DNA]</scope>
</reference>